<keyword evidence="10" id="KW-1185">Reference proteome</keyword>
<keyword evidence="5" id="KW-0106">Calcium</keyword>
<sequence>MKKTVLNAALNRVMAILIGTLAGISGVVQAGVEISQSPLHVGRVVPGNLAIVASVEYPTVISVANLDGTYTQGVRYVGYFDSNKCYQYNYSADERQRYFYPVASPRPKADYSCDTSRGAWAGNFLNWAATQTIDPFRSALTGGYRVRDTTNETILEKAVLDDSIQENFPRRTLEGRNSFAASVPVQWRRFRIRIDGLGNKMRFTQANPGLFFWRWQEPLETDAQPYKPSGYALSWNDNGVYEVSVRVKVCDPLVGLEPNCVAYPSGSYKPEGLIQQYSKRIRYSIFGYKNTNDPLADGGVLRANQKFVGPKTYYPNEGEKTNPYAEWDAQTGIFYPNPNPADAAATTQRVGRTIAHSGVINYLNKFGQMETGKGLKLYDPVSELYYTAVRYFKGLGDVPEYSALTGSVNEKYQQADAFPVITTWDDPIRYACQSNVVLGIGDTHSNFDKNLPGDTNTEGEPAKPQLVRNDTSVDVVKRMAQIFQMEGRSRADALAAARASTFNFTKNNSAYIAALAYDAHTKDMRPDLEGDQFLTTYWVDVVEAGDYKDPAANNQYWLAAKYGGFQVPAGYDPDKTLKALPEATWWSSREYFTDDKNNRTFKRADNFYIAADAEKMVSSLNKAFSRIVAETKGSGTGLSSNGARLETGAVTYQTQFFSGTWRGDLSAYHVDKVTGALTPFWSANANFPAWDRRVIKFSSAATLKDFTKNNLSQTPLASASAAQIDYLRGNRSQEGSGPGKLRVRSGLMGDIVNSQPLYVGAPNPRLYTAARFSGASAYAAFAAVQANRVPVIYVGANDGMLHAFNANNGTEIFAFVPQAAMPKLLEYTDQNYVHQYYVDGELTAADIYDTTLRTWRSVLVGTLGRGGTGVFALDVTDPSNIGVLWDKTSTDISGLGNILNKPMIVQTSDGTWSVLLGNGPNSTADNAQLIVINLLTGQATQIAVSKASSNGLSGVLPWSSQGNGITDRVYAGDLLGTLWRFSLTDRVWKAEPMFNAEYQGKAQPITATPLGAIERSTGRTWIFFGTGRALSSHDLGNKEVQSWYGLIDQGTTIKGRSTLSQVQILDEGEVNHDAVRVVADPGNVGADGWYMDLISPQSGKQGERMIVSNMFRGGVLIGTTRIPDNSNVCKPSGKGFVMAINPFTGGRLRQWFFDLGNTGGAGSGSTLNGNPVSGVGVDSAPNSPVFTGHIMQVGTDDGTVTSLKTPPSSGGHNNMGRVSWREVLRSE</sequence>
<feature type="region of interest" description="Disordered" evidence="7">
    <location>
        <begin position="1204"/>
        <end position="1227"/>
    </location>
</feature>
<feature type="domain" description="PilY1 beta-propeller" evidence="8">
    <location>
        <begin position="748"/>
        <end position="1057"/>
    </location>
</feature>
<accession>A0ABS8TW78</accession>
<evidence type="ECO:0000256" key="5">
    <source>
        <dbReference type="ARBA" id="ARBA00022837"/>
    </source>
</evidence>
<comment type="similarity">
    <text evidence="2">Belongs to the PilY1 family.</text>
</comment>
<dbReference type="InterPro" id="IPR008707">
    <property type="entry name" value="B-propeller_PilY1"/>
</dbReference>
<gene>
    <name evidence="9" type="ORF">LPH55_04870</name>
</gene>
<dbReference type="EMBL" id="JAJPPU010000002">
    <property type="protein sequence ID" value="MCD8472817.1"/>
    <property type="molecule type" value="Genomic_DNA"/>
</dbReference>
<evidence type="ECO:0000259" key="8">
    <source>
        <dbReference type="Pfam" id="PF05567"/>
    </source>
</evidence>
<dbReference type="RefSeq" id="WP_230439332.1">
    <property type="nucleotide sequence ID" value="NZ_CP087680.1"/>
</dbReference>
<keyword evidence="6" id="KW-0281">Fimbrium</keyword>
<keyword evidence="4" id="KW-0479">Metal-binding</keyword>
<evidence type="ECO:0000256" key="3">
    <source>
        <dbReference type="ARBA" id="ARBA00022558"/>
    </source>
</evidence>
<evidence type="ECO:0000313" key="9">
    <source>
        <dbReference type="EMBL" id="MCD8472817.1"/>
    </source>
</evidence>
<name>A0ABS8TW78_9GAMM</name>
<organism evidence="9 10">
    <name type="scientific">Xylella taiwanensis</name>
    <dbReference type="NCBI Taxonomy" id="1444770"/>
    <lineage>
        <taxon>Bacteria</taxon>
        <taxon>Pseudomonadati</taxon>
        <taxon>Pseudomonadota</taxon>
        <taxon>Gammaproteobacteria</taxon>
        <taxon>Lysobacterales</taxon>
        <taxon>Lysobacteraceae</taxon>
        <taxon>Xylella</taxon>
    </lineage>
</organism>
<keyword evidence="3" id="KW-1029">Fimbrium biogenesis</keyword>
<comment type="caution">
    <text evidence="9">The sequence shown here is derived from an EMBL/GenBank/DDBJ whole genome shotgun (WGS) entry which is preliminary data.</text>
</comment>
<proteinExistence type="inferred from homology"/>
<protein>
    <submittedName>
        <fullName evidence="9">Pilus assembly protein</fullName>
    </submittedName>
</protein>
<evidence type="ECO:0000313" key="10">
    <source>
        <dbReference type="Proteomes" id="UP001430701"/>
    </source>
</evidence>
<reference evidence="9" key="1">
    <citation type="submission" date="2021-11" db="EMBL/GenBank/DDBJ databases">
        <title>Genome sequence of Xylella taiwanensis PLS432.</title>
        <authorList>
            <person name="Weng L.-W."/>
            <person name="Su C.-C."/>
            <person name="Tsai C.-W."/>
            <person name="Kuo C.-H."/>
        </authorList>
    </citation>
    <scope>NUCLEOTIDE SEQUENCE</scope>
    <source>
        <strain evidence="9">PLS432</strain>
    </source>
</reference>
<evidence type="ECO:0000256" key="6">
    <source>
        <dbReference type="ARBA" id="ARBA00023263"/>
    </source>
</evidence>
<evidence type="ECO:0000256" key="7">
    <source>
        <dbReference type="SAM" id="MobiDB-lite"/>
    </source>
</evidence>
<comment type="subcellular location">
    <subcellularLocation>
        <location evidence="1">Fimbrium</location>
    </subcellularLocation>
</comment>
<evidence type="ECO:0000256" key="4">
    <source>
        <dbReference type="ARBA" id="ARBA00022723"/>
    </source>
</evidence>
<dbReference type="SUPFAM" id="SSF50998">
    <property type="entry name" value="Quinoprotein alcohol dehydrogenase-like"/>
    <property type="match status" value="1"/>
</dbReference>
<evidence type="ECO:0000256" key="2">
    <source>
        <dbReference type="ARBA" id="ARBA00008387"/>
    </source>
</evidence>
<evidence type="ECO:0000256" key="1">
    <source>
        <dbReference type="ARBA" id="ARBA00004561"/>
    </source>
</evidence>
<dbReference type="Proteomes" id="UP001430701">
    <property type="component" value="Unassembled WGS sequence"/>
</dbReference>
<dbReference type="Pfam" id="PF05567">
    <property type="entry name" value="T4P_PilY1"/>
    <property type="match status" value="1"/>
</dbReference>
<dbReference type="InterPro" id="IPR011047">
    <property type="entry name" value="Quinoprotein_ADH-like_sf"/>
</dbReference>